<proteinExistence type="predicted"/>
<protein>
    <submittedName>
        <fullName evidence="1">Uncharacterized protein</fullName>
    </submittedName>
</protein>
<comment type="caution">
    <text evidence="1">The sequence shown here is derived from an EMBL/GenBank/DDBJ whole genome shotgun (WGS) entry which is preliminary data.</text>
</comment>
<sequence length="171" mass="19245">MLGENKEPPGISRGNKPIETMALTVKNTFDRFNGEQKNSQKNGRPWCNHCNKVGHTRDPCWDIHRKLANWKPRGLNRSKGFQASVEEREVTRAQNESNVLMRFSGSSNTSPSSIISFWLGSIGVLRGLEPNIPVSSNRSSIYLCWDIKIPLLDNCTTSIPKKYLSCPKSLV</sequence>
<dbReference type="AlphaFoldDB" id="A0A1Q3AN15"/>
<dbReference type="InParanoid" id="A0A1Q3AN15"/>
<dbReference type="Proteomes" id="UP000187406">
    <property type="component" value="Unassembled WGS sequence"/>
</dbReference>
<gene>
    <name evidence="1" type="ORF">CFOL_v3_00622</name>
</gene>
<name>A0A1Q3AN15_CEPFO</name>
<evidence type="ECO:0000313" key="1">
    <source>
        <dbReference type="EMBL" id="GAV57084.1"/>
    </source>
</evidence>
<keyword evidence="2" id="KW-1185">Reference proteome</keyword>
<evidence type="ECO:0000313" key="2">
    <source>
        <dbReference type="Proteomes" id="UP000187406"/>
    </source>
</evidence>
<reference evidence="2" key="1">
    <citation type="submission" date="2016-04" db="EMBL/GenBank/DDBJ databases">
        <title>Cephalotus genome sequencing.</title>
        <authorList>
            <person name="Fukushima K."/>
            <person name="Hasebe M."/>
            <person name="Fang X."/>
        </authorList>
    </citation>
    <scope>NUCLEOTIDE SEQUENCE [LARGE SCALE GENOMIC DNA]</scope>
    <source>
        <strain evidence="2">cv. St1</strain>
    </source>
</reference>
<dbReference type="EMBL" id="BDDD01000016">
    <property type="protein sequence ID" value="GAV57084.1"/>
    <property type="molecule type" value="Genomic_DNA"/>
</dbReference>
<organism evidence="1 2">
    <name type="scientific">Cephalotus follicularis</name>
    <name type="common">Albany pitcher plant</name>
    <dbReference type="NCBI Taxonomy" id="3775"/>
    <lineage>
        <taxon>Eukaryota</taxon>
        <taxon>Viridiplantae</taxon>
        <taxon>Streptophyta</taxon>
        <taxon>Embryophyta</taxon>
        <taxon>Tracheophyta</taxon>
        <taxon>Spermatophyta</taxon>
        <taxon>Magnoliopsida</taxon>
        <taxon>eudicotyledons</taxon>
        <taxon>Gunneridae</taxon>
        <taxon>Pentapetalae</taxon>
        <taxon>rosids</taxon>
        <taxon>fabids</taxon>
        <taxon>Oxalidales</taxon>
        <taxon>Cephalotaceae</taxon>
        <taxon>Cephalotus</taxon>
    </lineage>
</organism>
<dbReference type="OrthoDB" id="1750575at2759"/>
<accession>A0A1Q3AN15</accession>